<keyword evidence="3" id="KW-1185">Reference proteome</keyword>
<dbReference type="InterPro" id="IPR011051">
    <property type="entry name" value="RmlC_Cupin_sf"/>
</dbReference>
<organism evidence="2 3">
    <name type="scientific">Halodurantibacterium flavum</name>
    <dbReference type="NCBI Taxonomy" id="1382802"/>
    <lineage>
        <taxon>Bacteria</taxon>
        <taxon>Pseudomonadati</taxon>
        <taxon>Pseudomonadota</taxon>
        <taxon>Alphaproteobacteria</taxon>
        <taxon>Rhodobacterales</taxon>
        <taxon>Paracoccaceae</taxon>
        <taxon>Halodurantibacterium</taxon>
    </lineage>
</organism>
<evidence type="ECO:0000313" key="2">
    <source>
        <dbReference type="EMBL" id="MFD1912947.1"/>
    </source>
</evidence>
<feature type="domain" description="Sugar 3,4-ketoisomerase QdtA cupin" evidence="1">
    <location>
        <begin position="5"/>
        <end position="129"/>
    </location>
</feature>
<dbReference type="SUPFAM" id="SSF51182">
    <property type="entry name" value="RmlC-like cupins"/>
    <property type="match status" value="1"/>
</dbReference>
<dbReference type="RefSeq" id="WP_390261971.1">
    <property type="nucleotide sequence ID" value="NZ_JBHUGH010000009.1"/>
</dbReference>
<protein>
    <submittedName>
        <fullName evidence="2">Sugar 3,4-ketoisomerase</fullName>
    </submittedName>
</protein>
<reference evidence="3" key="1">
    <citation type="journal article" date="2019" name="Int. J. Syst. Evol. Microbiol.">
        <title>The Global Catalogue of Microorganisms (GCM) 10K type strain sequencing project: providing services to taxonomists for standard genome sequencing and annotation.</title>
        <authorList>
            <consortium name="The Broad Institute Genomics Platform"/>
            <consortium name="The Broad Institute Genome Sequencing Center for Infectious Disease"/>
            <person name="Wu L."/>
            <person name="Ma J."/>
        </authorList>
    </citation>
    <scope>NUCLEOTIDE SEQUENCE [LARGE SCALE GENOMIC DNA]</scope>
    <source>
        <strain evidence="3">CGMCC 4.7242</strain>
    </source>
</reference>
<accession>A0ABW4S5Z8</accession>
<dbReference type="Proteomes" id="UP001597353">
    <property type="component" value="Unassembled WGS sequence"/>
</dbReference>
<dbReference type="CDD" id="cd20292">
    <property type="entry name" value="cupin_QdtA-like"/>
    <property type="match status" value="1"/>
</dbReference>
<sequence length="139" mass="15801">MAEHPHLIDIRQHSDARGSLGVLEGDDLPFAVRRVYYLFDVPEGELLGEHGHKRLEQVFLCLSGQVDVTLHDGTRTHSFVLDHPARGLRVPPGMWRSLRFARPGTVVCVLASRPYEPEDYIYSLDEFLEWSNECRAASC</sequence>
<evidence type="ECO:0000259" key="1">
    <source>
        <dbReference type="Pfam" id="PF05523"/>
    </source>
</evidence>
<gene>
    <name evidence="2" type="ORF">ACFSGJ_12065</name>
</gene>
<name>A0ABW4S5Z8_9RHOB</name>
<dbReference type="EMBL" id="JBHUGH010000009">
    <property type="protein sequence ID" value="MFD1912947.1"/>
    <property type="molecule type" value="Genomic_DNA"/>
</dbReference>
<dbReference type="InterPro" id="IPR014710">
    <property type="entry name" value="RmlC-like_jellyroll"/>
</dbReference>
<dbReference type="Pfam" id="PF05523">
    <property type="entry name" value="FdtA"/>
    <property type="match status" value="1"/>
</dbReference>
<evidence type="ECO:0000313" key="3">
    <source>
        <dbReference type="Proteomes" id="UP001597353"/>
    </source>
</evidence>
<comment type="caution">
    <text evidence="2">The sequence shown here is derived from an EMBL/GenBank/DDBJ whole genome shotgun (WGS) entry which is preliminary data.</text>
</comment>
<dbReference type="InterPro" id="IPR008894">
    <property type="entry name" value="QdtA_cupin_dom"/>
</dbReference>
<proteinExistence type="predicted"/>
<dbReference type="Gene3D" id="2.60.120.10">
    <property type="entry name" value="Jelly Rolls"/>
    <property type="match status" value="1"/>
</dbReference>